<evidence type="ECO:0000256" key="1">
    <source>
        <dbReference type="SAM" id="MobiDB-lite"/>
    </source>
</evidence>
<evidence type="ECO:0000313" key="3">
    <source>
        <dbReference type="Proteomes" id="UP001152799"/>
    </source>
</evidence>
<proteinExistence type="predicted"/>
<feature type="compositionally biased region" description="Polar residues" evidence="1">
    <location>
        <begin position="193"/>
        <end position="203"/>
    </location>
</feature>
<gene>
    <name evidence="2" type="ORF">CEUTPL_LOCUS7851</name>
</gene>
<dbReference type="Proteomes" id="UP001152799">
    <property type="component" value="Chromosome 4"/>
</dbReference>
<reference evidence="2" key="1">
    <citation type="submission" date="2022-01" db="EMBL/GenBank/DDBJ databases">
        <authorList>
            <person name="King R."/>
        </authorList>
    </citation>
    <scope>NUCLEOTIDE SEQUENCE</scope>
</reference>
<accession>A0A9P0GK38</accession>
<feature type="region of interest" description="Disordered" evidence="1">
    <location>
        <begin position="171"/>
        <end position="203"/>
    </location>
</feature>
<name>A0A9P0GK38_9CUCU</name>
<dbReference type="OrthoDB" id="6745799at2759"/>
<keyword evidence="3" id="KW-1185">Reference proteome</keyword>
<feature type="compositionally biased region" description="Low complexity" evidence="1">
    <location>
        <begin position="173"/>
        <end position="184"/>
    </location>
</feature>
<evidence type="ECO:0000313" key="2">
    <source>
        <dbReference type="EMBL" id="CAH1129141.1"/>
    </source>
</evidence>
<dbReference type="AlphaFoldDB" id="A0A9P0GK38"/>
<sequence length="871" mass="98995">MAEVSTNVKDLIFAYERQTSSTESLEHYEGRRRAKSIGNALSYKLFRQSNLEIHHLIDIEKELVKIEAHLNYYEVYEKETQVAFQEQLLNVLTFIVNIDPEGDENYKQKKKDLIAETQKLFRILTSKLPVYRVQSYRSIHRTASRREEAIVSSTSARRGIASSQAFKSEESLDYSNKDSSSSVDLNTTEEKSQAATSPQITVTSETSFIPSVSKLKKFFSFRKDDLKVTPNSGVSRSQSLNTKANKYTVFKKREETLKENDVEGEFEKHEVLGSTHNNTNDENLYVEPVQEYKEIESEHAQSVSVSKLKSLFEVKQQETEEGHYMNFTGLLRNIDVQKKPDLNKSKSLSDLKHYKLKDDLSKEVDDDADGFERVGKEDDELDNNELHGASFGQQISEEIAIQSKETFVIGNVKTLKKTFENHNSSELVNGNKEIHRIIEPIQHQTDGEPVLKVPIQLRTGFGHSNQVVENDPNADNPNADIKHILHRTIDPIPNPDRRLQEPVLKVPIQLRTGFSHTSHSEEEVIEHKNGFIEEPILKIPVQLRGMGNLEDHAITQSNDKLVEETVTSGTVEALKQTFESRRLSLENSTRSEKPELRISEMVADFVHVSRSEKEIENGTVILHITIEPSVEEPVEVPTQINNDFVTGTVEALKQTFEHLSTKTEENSEEPVLKLPIQLRRFEIDSHHAEEDVGIFGISETINNKEETGSLNNSESITDTENKVEELNISTGTVEVLKRTFEHLGTTHEANSEYILNRSFESSGNSNEEAPSIENNSFEYQVTGPSEENSFVEQEINGGVMTILESPTMAYSTLLSSPREESTVTITEVEDQETPKYNLNISQENLIDEILKETDLYKNVDEEFEKLLDNTN</sequence>
<protein>
    <submittedName>
        <fullName evidence="2">Uncharacterized protein</fullName>
    </submittedName>
</protein>
<organism evidence="2 3">
    <name type="scientific">Ceutorhynchus assimilis</name>
    <name type="common">cabbage seed weevil</name>
    <dbReference type="NCBI Taxonomy" id="467358"/>
    <lineage>
        <taxon>Eukaryota</taxon>
        <taxon>Metazoa</taxon>
        <taxon>Ecdysozoa</taxon>
        <taxon>Arthropoda</taxon>
        <taxon>Hexapoda</taxon>
        <taxon>Insecta</taxon>
        <taxon>Pterygota</taxon>
        <taxon>Neoptera</taxon>
        <taxon>Endopterygota</taxon>
        <taxon>Coleoptera</taxon>
        <taxon>Polyphaga</taxon>
        <taxon>Cucujiformia</taxon>
        <taxon>Curculionidae</taxon>
        <taxon>Ceutorhynchinae</taxon>
        <taxon>Ceutorhynchus</taxon>
    </lineage>
</organism>
<dbReference type="EMBL" id="OU892280">
    <property type="protein sequence ID" value="CAH1129141.1"/>
    <property type="molecule type" value="Genomic_DNA"/>
</dbReference>